<accession>A0A381SMP0</accession>
<organism evidence="1">
    <name type="scientific">marine metagenome</name>
    <dbReference type="NCBI Taxonomy" id="408172"/>
    <lineage>
        <taxon>unclassified sequences</taxon>
        <taxon>metagenomes</taxon>
        <taxon>ecological metagenomes</taxon>
    </lineage>
</organism>
<name>A0A381SMP0_9ZZZZ</name>
<dbReference type="EMBL" id="UINC01003323">
    <property type="protein sequence ID" value="SVA05295.1"/>
    <property type="molecule type" value="Genomic_DNA"/>
</dbReference>
<proteinExistence type="predicted"/>
<sequence>MIYYSGRNRKKVIILSVLFVAAFSAFISAEEKPLNIQTTAVRYVFTQSVERALHPWLQEEVADNWFESNIPKSCHICDNVYRYPTDNGSVLTRGVQNMINRKRLATILEVEEFLTVIVRQSGEVLSVEASLHNLEQEEPLWAKVFEWSKPWSLW</sequence>
<evidence type="ECO:0008006" key="2">
    <source>
        <dbReference type="Google" id="ProtNLM"/>
    </source>
</evidence>
<evidence type="ECO:0000313" key="1">
    <source>
        <dbReference type="EMBL" id="SVA05295.1"/>
    </source>
</evidence>
<reference evidence="1" key="1">
    <citation type="submission" date="2018-05" db="EMBL/GenBank/DDBJ databases">
        <authorList>
            <person name="Lanie J.A."/>
            <person name="Ng W.-L."/>
            <person name="Kazmierczak K.M."/>
            <person name="Andrzejewski T.M."/>
            <person name="Davidsen T.M."/>
            <person name="Wayne K.J."/>
            <person name="Tettelin H."/>
            <person name="Glass J.I."/>
            <person name="Rusch D."/>
            <person name="Podicherti R."/>
            <person name="Tsui H.-C.T."/>
            <person name="Winkler M.E."/>
        </authorList>
    </citation>
    <scope>NUCLEOTIDE SEQUENCE</scope>
</reference>
<gene>
    <name evidence="1" type="ORF">METZ01_LOCUS58149</name>
</gene>
<dbReference type="AlphaFoldDB" id="A0A381SMP0"/>
<protein>
    <recommendedName>
        <fullName evidence="2">TolB N-terminal domain-containing protein</fullName>
    </recommendedName>
</protein>